<reference evidence="1" key="1">
    <citation type="journal article" date="2020" name="New Phytol.">
        <title>Comparative genomics reveals dynamic genome evolution in host specialist ectomycorrhizal fungi.</title>
        <authorList>
            <person name="Lofgren L.A."/>
            <person name="Nguyen N.H."/>
            <person name="Vilgalys R."/>
            <person name="Ruytinx J."/>
            <person name="Liao H.L."/>
            <person name="Branco S."/>
            <person name="Kuo A."/>
            <person name="LaButti K."/>
            <person name="Lipzen A."/>
            <person name="Andreopoulos W."/>
            <person name="Pangilinan J."/>
            <person name="Riley R."/>
            <person name="Hundley H."/>
            <person name="Na H."/>
            <person name="Barry K."/>
            <person name="Grigoriev I.V."/>
            <person name="Stajich J.E."/>
            <person name="Kennedy P.G."/>
        </authorList>
    </citation>
    <scope>NUCLEOTIDE SEQUENCE</scope>
    <source>
        <strain evidence="1">FC203</strain>
    </source>
</reference>
<protein>
    <submittedName>
        <fullName evidence="1">Uncharacterized protein</fullName>
    </submittedName>
</protein>
<dbReference type="SUPFAM" id="SSF50978">
    <property type="entry name" value="WD40 repeat-like"/>
    <property type="match status" value="1"/>
</dbReference>
<proteinExistence type="predicted"/>
<dbReference type="EMBL" id="JABBWK010000087">
    <property type="protein sequence ID" value="KAG1893932.1"/>
    <property type="molecule type" value="Genomic_DNA"/>
</dbReference>
<comment type="caution">
    <text evidence="1">The sequence shown here is derived from an EMBL/GenBank/DDBJ whole genome shotgun (WGS) entry which is preliminary data.</text>
</comment>
<dbReference type="GeneID" id="64657334"/>
<keyword evidence="2" id="KW-1185">Reference proteome</keyword>
<evidence type="ECO:0000313" key="2">
    <source>
        <dbReference type="Proteomes" id="UP001195769"/>
    </source>
</evidence>
<accession>A0AAD4DUD0</accession>
<organism evidence="1 2">
    <name type="scientific">Suillus fuscotomentosus</name>
    <dbReference type="NCBI Taxonomy" id="1912939"/>
    <lineage>
        <taxon>Eukaryota</taxon>
        <taxon>Fungi</taxon>
        <taxon>Dikarya</taxon>
        <taxon>Basidiomycota</taxon>
        <taxon>Agaricomycotina</taxon>
        <taxon>Agaricomycetes</taxon>
        <taxon>Agaricomycetidae</taxon>
        <taxon>Boletales</taxon>
        <taxon>Suillineae</taxon>
        <taxon>Suillaceae</taxon>
        <taxon>Suillus</taxon>
    </lineage>
</organism>
<dbReference type="Proteomes" id="UP001195769">
    <property type="component" value="Unassembled WGS sequence"/>
</dbReference>
<dbReference type="RefSeq" id="XP_041219508.1">
    <property type="nucleotide sequence ID" value="XM_041363036.1"/>
</dbReference>
<dbReference type="InterPro" id="IPR036322">
    <property type="entry name" value="WD40_repeat_dom_sf"/>
</dbReference>
<sequence>MVMCLICTASAEAVKRKQRRRTNRRLEQRPPDLYLHQTKRTLHSSFCLSVYESSSIWILMKPETKTVGHPAPAKHKNSATTPYRKITVDTSIEHILHLPGGQRVVTYSLDGSFQIWDLNGGTQVGEEWKNKEIGVHHQRTYESLKLYPSQL</sequence>
<gene>
    <name evidence="1" type="ORF">F5891DRAFT_1064139</name>
</gene>
<name>A0AAD4DUD0_9AGAM</name>
<evidence type="ECO:0000313" key="1">
    <source>
        <dbReference type="EMBL" id="KAG1893932.1"/>
    </source>
</evidence>
<dbReference type="AlphaFoldDB" id="A0AAD4DUD0"/>